<organism evidence="2">
    <name type="scientific">Pedococcus sp. KACC 23699</name>
    <dbReference type="NCBI Taxonomy" id="3149228"/>
    <lineage>
        <taxon>Bacteria</taxon>
        <taxon>Bacillati</taxon>
        <taxon>Actinomycetota</taxon>
        <taxon>Actinomycetes</taxon>
        <taxon>Micrococcales</taxon>
        <taxon>Intrasporangiaceae</taxon>
        <taxon>Pedococcus</taxon>
    </lineage>
</organism>
<name>A0AAU7JQB0_9MICO</name>
<dbReference type="RefSeq" id="WP_406829996.1">
    <property type="nucleotide sequence ID" value="NZ_CP157483.1"/>
</dbReference>
<evidence type="ECO:0008006" key="3">
    <source>
        <dbReference type="Google" id="ProtNLM"/>
    </source>
</evidence>
<keyword evidence="1" id="KW-0472">Membrane</keyword>
<feature type="transmembrane region" description="Helical" evidence="1">
    <location>
        <begin position="48"/>
        <end position="68"/>
    </location>
</feature>
<dbReference type="EMBL" id="CP157483">
    <property type="protein sequence ID" value="XBO42577.1"/>
    <property type="molecule type" value="Genomic_DNA"/>
</dbReference>
<protein>
    <recommendedName>
        <fullName evidence="3">Type VII secretion-associated protein</fullName>
    </recommendedName>
</protein>
<evidence type="ECO:0000256" key="1">
    <source>
        <dbReference type="SAM" id="Phobius"/>
    </source>
</evidence>
<accession>A0AAU7JQB0</accession>
<sequence>MTRSDDEPLEALLREAFAGARAQGGLGTSAVEAGIAARAGRLRRRRSVVRGSVLTVGIAATVLAVVLGPGSLGPDRALVPISTHTTSTPSRWAFLVGSSEGFAYRFPNTVAMPWPAGVIGQSLPDDTDSGGNVLLQSDASPLSHEDADLAGPAGVCTWDSRPDRRRPVAGRSWDLTFLSSPGRGRAHLGLAGFTTGTGEDVLRDLRSGALPCGPGPDLKPVTWQGHDDRSVLFIGTSTVADSTFTQVMAVTRVGDVLVSGAAISADAALARRVATELADNTAAPLDELAFPPALGQPLGKSAAAPNAASAPGASPAAPLVAAEEYRFGDVFPTIAQLGHDLRYHGDASHGRNIPASSGQFCDLSGLSAARVAEANAAPHPVAGTLQGAWSGDGQGLDPSVDIAVTGYPTGTGPEAFRRLQQDTGPCTWLPAQERQAWPGEDDQQTWLSRGAGAGSATYIAARRLGDVIVSVQVVGLSAQDARDEAVRVNGIVAKNVRDSGLPAAAGR</sequence>
<proteinExistence type="predicted"/>
<dbReference type="AlphaFoldDB" id="A0AAU7JQB0"/>
<keyword evidence="1" id="KW-0812">Transmembrane</keyword>
<keyword evidence="1" id="KW-1133">Transmembrane helix</keyword>
<reference evidence="2" key="1">
    <citation type="submission" date="2024-05" db="EMBL/GenBank/DDBJ databases">
        <authorList>
            <person name="Kim S."/>
            <person name="Heo J."/>
            <person name="Choi H."/>
            <person name="Choi Y."/>
            <person name="Kwon S.-W."/>
            <person name="Kim Y."/>
        </authorList>
    </citation>
    <scope>NUCLEOTIDE SEQUENCE</scope>
    <source>
        <strain evidence="2">KACC 23699</strain>
    </source>
</reference>
<evidence type="ECO:0000313" key="2">
    <source>
        <dbReference type="EMBL" id="XBO42577.1"/>
    </source>
</evidence>
<gene>
    <name evidence="2" type="ORF">ABEG17_13485</name>
</gene>